<organism evidence="1 2">
    <name type="scientific">Fusarium austroafricanum</name>
    <dbReference type="NCBI Taxonomy" id="2364996"/>
    <lineage>
        <taxon>Eukaryota</taxon>
        <taxon>Fungi</taxon>
        <taxon>Dikarya</taxon>
        <taxon>Ascomycota</taxon>
        <taxon>Pezizomycotina</taxon>
        <taxon>Sordariomycetes</taxon>
        <taxon>Hypocreomycetidae</taxon>
        <taxon>Hypocreales</taxon>
        <taxon>Nectriaceae</taxon>
        <taxon>Fusarium</taxon>
        <taxon>Fusarium concolor species complex</taxon>
    </lineage>
</organism>
<dbReference type="PANTHER" id="PTHR40788">
    <property type="entry name" value="CLR5 DOMAIN-CONTAINING PROTEIN-RELATED"/>
    <property type="match status" value="1"/>
</dbReference>
<dbReference type="OrthoDB" id="2922289at2759"/>
<sequence length="312" mass="36203">MAASHRPDFDAFWSECHLEREDGGTKFRDHYIWPFINQEDLCQPKNMLLLLNARARHLPSTFAAADKDAMHMGKVASAIETIFLNKHTMILHGATTAEEYRKLLHWKSHPSEYPIQLEPVLKTDSDASGFTSLAVMTAEAPYRVPGKLDLARLSMFLEARKSAAEDHVWALREDPPYWSHEFRETLDHRQEMLPDTNGAAHPATHKLREHTLWARALNTIITDHAYERLEMFTELHRQAQNLNMLQQKWHKEINPNKDLLEEYFVALVRFRFFLDTAVLMPMESLRIAASSSPPMRKFFVRDPPPDNHTAKK</sequence>
<name>A0A8H4P4T3_9HYPO</name>
<keyword evidence="2" id="KW-1185">Reference proteome</keyword>
<gene>
    <name evidence="1" type="ORF">F53441_1635</name>
</gene>
<proteinExistence type="predicted"/>
<dbReference type="Proteomes" id="UP000605986">
    <property type="component" value="Unassembled WGS sequence"/>
</dbReference>
<evidence type="ECO:0000313" key="2">
    <source>
        <dbReference type="Proteomes" id="UP000605986"/>
    </source>
</evidence>
<dbReference type="EMBL" id="JAADJG010000067">
    <property type="protein sequence ID" value="KAF4456151.1"/>
    <property type="molecule type" value="Genomic_DNA"/>
</dbReference>
<accession>A0A8H4P4T3</accession>
<dbReference type="PANTHER" id="PTHR40788:SF2">
    <property type="entry name" value="CLR5 DOMAIN-CONTAINING PROTEIN"/>
    <property type="match status" value="1"/>
</dbReference>
<comment type="caution">
    <text evidence="1">The sequence shown here is derived from an EMBL/GenBank/DDBJ whole genome shotgun (WGS) entry which is preliminary data.</text>
</comment>
<protein>
    <submittedName>
        <fullName evidence="1">Uncharacterized protein</fullName>
    </submittedName>
</protein>
<dbReference type="AlphaFoldDB" id="A0A8H4P4T3"/>
<evidence type="ECO:0000313" key="1">
    <source>
        <dbReference type="EMBL" id="KAF4456151.1"/>
    </source>
</evidence>
<reference evidence="1" key="1">
    <citation type="submission" date="2020-01" db="EMBL/GenBank/DDBJ databases">
        <title>Identification and distribution of gene clusters putatively required for synthesis of sphingolipid metabolism inhibitors in phylogenetically diverse species of the filamentous fungus Fusarium.</title>
        <authorList>
            <person name="Kim H.-S."/>
            <person name="Busman M."/>
            <person name="Brown D.W."/>
            <person name="Divon H."/>
            <person name="Uhlig S."/>
            <person name="Proctor R.H."/>
        </authorList>
    </citation>
    <scope>NUCLEOTIDE SEQUENCE</scope>
    <source>
        <strain evidence="1">NRRL 53441</strain>
    </source>
</reference>